<organism evidence="3 4">
    <name type="scientific">Clunio marinus</name>
    <dbReference type="NCBI Taxonomy" id="568069"/>
    <lineage>
        <taxon>Eukaryota</taxon>
        <taxon>Metazoa</taxon>
        <taxon>Ecdysozoa</taxon>
        <taxon>Arthropoda</taxon>
        <taxon>Hexapoda</taxon>
        <taxon>Insecta</taxon>
        <taxon>Pterygota</taxon>
        <taxon>Neoptera</taxon>
        <taxon>Endopterygota</taxon>
        <taxon>Diptera</taxon>
        <taxon>Nematocera</taxon>
        <taxon>Chironomoidea</taxon>
        <taxon>Chironomidae</taxon>
        <taxon>Clunio</taxon>
    </lineage>
</organism>
<accession>A0A1J1HGX9</accession>
<protein>
    <submittedName>
        <fullName evidence="3">CLUMA_CG001047, isoform A</fullName>
    </submittedName>
</protein>
<proteinExistence type="predicted"/>
<dbReference type="EMBL" id="CVRI01000004">
    <property type="protein sequence ID" value="CRK87245.1"/>
    <property type="molecule type" value="Genomic_DNA"/>
</dbReference>
<evidence type="ECO:0000256" key="1">
    <source>
        <dbReference type="SAM" id="MobiDB-lite"/>
    </source>
</evidence>
<dbReference type="AlphaFoldDB" id="A0A1J1HGX9"/>
<feature type="compositionally biased region" description="Low complexity" evidence="1">
    <location>
        <begin position="65"/>
        <end position="97"/>
    </location>
</feature>
<evidence type="ECO:0000256" key="2">
    <source>
        <dbReference type="SAM" id="SignalP"/>
    </source>
</evidence>
<feature type="compositionally biased region" description="Basic and acidic residues" evidence="1">
    <location>
        <begin position="98"/>
        <end position="110"/>
    </location>
</feature>
<gene>
    <name evidence="3" type="ORF">CLUMA_CG001047</name>
</gene>
<keyword evidence="4" id="KW-1185">Reference proteome</keyword>
<keyword evidence="2" id="KW-0732">Signal</keyword>
<reference evidence="3 4" key="1">
    <citation type="submission" date="2015-04" db="EMBL/GenBank/DDBJ databases">
        <authorList>
            <person name="Syromyatnikov M.Y."/>
            <person name="Popov V.N."/>
        </authorList>
    </citation>
    <scope>NUCLEOTIDE SEQUENCE [LARGE SCALE GENOMIC DNA]</scope>
</reference>
<feature type="signal peptide" evidence="2">
    <location>
        <begin position="1"/>
        <end position="20"/>
    </location>
</feature>
<dbReference type="Proteomes" id="UP000183832">
    <property type="component" value="Unassembled WGS sequence"/>
</dbReference>
<feature type="region of interest" description="Disordered" evidence="1">
    <location>
        <begin position="65"/>
        <end position="147"/>
    </location>
</feature>
<evidence type="ECO:0000313" key="3">
    <source>
        <dbReference type="EMBL" id="CRK87245.1"/>
    </source>
</evidence>
<sequence>MLRIFLLLVISVAAIHCVTAANYNLVVKTDHIKFHDEVDQAALTFREKIRLDLEKYKKMREWALKNNSSKTTSTTEETSSTTAETTTKAMNTSSTTKEASKNSSGEKIEMSTKPAMTAESSANNTSTESKTSMMTDLDSKSMTTEKNNKTPEIEIKDKGKDKTANVTDSIKPFNGTIDDRFIVNAPVLCKGIVVRGKCRKIAR</sequence>
<feature type="compositionally biased region" description="Polar residues" evidence="1">
    <location>
        <begin position="118"/>
        <end position="145"/>
    </location>
</feature>
<name>A0A1J1HGX9_9DIPT</name>
<evidence type="ECO:0000313" key="4">
    <source>
        <dbReference type="Proteomes" id="UP000183832"/>
    </source>
</evidence>
<feature type="chain" id="PRO_5013357545" evidence="2">
    <location>
        <begin position="21"/>
        <end position="203"/>
    </location>
</feature>